<name>A0A7X0EYK7_9ACTN</name>
<dbReference type="CDD" id="cd02966">
    <property type="entry name" value="TlpA_like_family"/>
    <property type="match status" value="1"/>
</dbReference>
<reference evidence="2 3" key="1">
    <citation type="submission" date="2020-08" db="EMBL/GenBank/DDBJ databases">
        <title>Sequencing the genomes of 1000 actinobacteria strains.</title>
        <authorList>
            <person name="Klenk H.-P."/>
        </authorList>
    </citation>
    <scope>NUCLEOTIDE SEQUENCE [LARGE SCALE GENOMIC DNA]</scope>
    <source>
        <strain evidence="2 3">DSM 45913</strain>
    </source>
</reference>
<evidence type="ECO:0000313" key="3">
    <source>
        <dbReference type="Proteomes" id="UP000583800"/>
    </source>
</evidence>
<organism evidence="2 3">
    <name type="scientific">Nonomuraea muscovyensis</name>
    <dbReference type="NCBI Taxonomy" id="1124761"/>
    <lineage>
        <taxon>Bacteria</taxon>
        <taxon>Bacillati</taxon>
        <taxon>Actinomycetota</taxon>
        <taxon>Actinomycetes</taxon>
        <taxon>Streptosporangiales</taxon>
        <taxon>Streptosporangiaceae</taxon>
        <taxon>Nonomuraea</taxon>
    </lineage>
</organism>
<dbReference type="Gene3D" id="3.40.30.10">
    <property type="entry name" value="Glutaredoxin"/>
    <property type="match status" value="1"/>
</dbReference>
<sequence length="185" mass="19406">MAVMWAAVILVGVICTLDLILTLGVVRRLREHATHLETLLRSGAGALAPPGLPHVGGTVGEFAARTLDGEEISRGSLSGETLVAFFSPGCKPCLERLPGFLGHARGRIGGRRLILAIVAGGEQAAREMVLELSPVARVVVEDGYEGPVARAFQVTEYPAFCLVDSEGVIVAAEGDVTRLGLPADR</sequence>
<comment type="caution">
    <text evidence="2">The sequence shown here is derived from an EMBL/GenBank/DDBJ whole genome shotgun (WGS) entry which is preliminary data.</text>
</comment>
<keyword evidence="1" id="KW-0472">Membrane</keyword>
<accession>A0A7X0EYK7</accession>
<gene>
    <name evidence="2" type="ORF">FHU36_002295</name>
</gene>
<feature type="transmembrane region" description="Helical" evidence="1">
    <location>
        <begin position="6"/>
        <end position="26"/>
    </location>
</feature>
<dbReference type="SUPFAM" id="SSF52833">
    <property type="entry name" value="Thioredoxin-like"/>
    <property type="match status" value="1"/>
</dbReference>
<dbReference type="Proteomes" id="UP000583800">
    <property type="component" value="Unassembled WGS sequence"/>
</dbReference>
<keyword evidence="3" id="KW-1185">Reference proteome</keyword>
<evidence type="ECO:0000313" key="2">
    <source>
        <dbReference type="EMBL" id="MBB6345786.1"/>
    </source>
</evidence>
<keyword evidence="1" id="KW-1133">Transmembrane helix</keyword>
<dbReference type="AlphaFoldDB" id="A0A7X0EYK7"/>
<evidence type="ECO:0008006" key="4">
    <source>
        <dbReference type="Google" id="ProtNLM"/>
    </source>
</evidence>
<keyword evidence="1" id="KW-0812">Transmembrane</keyword>
<dbReference type="RefSeq" id="WP_185083678.1">
    <property type="nucleotide sequence ID" value="NZ_JACHJB010000001.1"/>
</dbReference>
<dbReference type="EMBL" id="JACHJB010000001">
    <property type="protein sequence ID" value="MBB6345786.1"/>
    <property type="molecule type" value="Genomic_DNA"/>
</dbReference>
<protein>
    <recommendedName>
        <fullName evidence="4">TlpA family protein disulfide reductase</fullName>
    </recommendedName>
</protein>
<proteinExistence type="predicted"/>
<evidence type="ECO:0000256" key="1">
    <source>
        <dbReference type="SAM" id="Phobius"/>
    </source>
</evidence>
<dbReference type="InterPro" id="IPR036249">
    <property type="entry name" value="Thioredoxin-like_sf"/>
</dbReference>